<protein>
    <submittedName>
        <fullName evidence="2">Uncharacterized protein</fullName>
    </submittedName>
</protein>
<dbReference type="OrthoDB" id="3772616at2759"/>
<feature type="compositionally biased region" description="Polar residues" evidence="1">
    <location>
        <begin position="36"/>
        <end position="62"/>
    </location>
</feature>
<feature type="region of interest" description="Disordered" evidence="1">
    <location>
        <begin position="1"/>
        <end position="65"/>
    </location>
</feature>
<proteinExistence type="predicted"/>
<dbReference type="AlphaFoldDB" id="A0A2V1DLW9"/>
<evidence type="ECO:0000256" key="1">
    <source>
        <dbReference type="SAM" id="MobiDB-lite"/>
    </source>
</evidence>
<organism evidence="2 3">
    <name type="scientific">Periconia macrospinosa</name>
    <dbReference type="NCBI Taxonomy" id="97972"/>
    <lineage>
        <taxon>Eukaryota</taxon>
        <taxon>Fungi</taxon>
        <taxon>Dikarya</taxon>
        <taxon>Ascomycota</taxon>
        <taxon>Pezizomycotina</taxon>
        <taxon>Dothideomycetes</taxon>
        <taxon>Pleosporomycetidae</taxon>
        <taxon>Pleosporales</taxon>
        <taxon>Massarineae</taxon>
        <taxon>Periconiaceae</taxon>
        <taxon>Periconia</taxon>
    </lineage>
</organism>
<evidence type="ECO:0000313" key="2">
    <source>
        <dbReference type="EMBL" id="PVH99182.1"/>
    </source>
</evidence>
<reference evidence="2 3" key="1">
    <citation type="journal article" date="2018" name="Sci. Rep.">
        <title>Comparative genomics provides insights into the lifestyle and reveals functional heterogeneity of dark septate endophytic fungi.</title>
        <authorList>
            <person name="Knapp D.G."/>
            <person name="Nemeth J.B."/>
            <person name="Barry K."/>
            <person name="Hainaut M."/>
            <person name="Henrissat B."/>
            <person name="Johnson J."/>
            <person name="Kuo A."/>
            <person name="Lim J.H.P."/>
            <person name="Lipzen A."/>
            <person name="Nolan M."/>
            <person name="Ohm R.A."/>
            <person name="Tamas L."/>
            <person name="Grigoriev I.V."/>
            <person name="Spatafora J.W."/>
            <person name="Nagy L.G."/>
            <person name="Kovacs G.M."/>
        </authorList>
    </citation>
    <scope>NUCLEOTIDE SEQUENCE [LARGE SCALE GENOMIC DNA]</scope>
    <source>
        <strain evidence="2 3">DSE2036</strain>
    </source>
</reference>
<name>A0A2V1DLW9_9PLEO</name>
<dbReference type="Proteomes" id="UP000244855">
    <property type="component" value="Unassembled WGS sequence"/>
</dbReference>
<sequence length="368" mass="43007">MEDGSMKSLMERILNSNKRDHQDPSPPPPPPPPPYTQSTPKFTQEASPASNKSTGSNPSGTTIYKPKKSFLSKISGRNNEKLHGQTAPRLKESSAEVRWDIDCRADEYPRLTQIIRSRIDRPTLLRSMLVFIMFITFHRDGLLEDVDMENLFHLNYSIIESTDYDPHKFFQFNVYEITNDISILVRDLEDQMRTNRWFSSCQRHKKLLTQFVIEPAEVLSIQTDYALEIFGAFKQDRKWTGFQYYTLVDYWTPPNEEDRKDILRMQDLGDTLASHASFTASLKLSETQQCVFEAHMSDYIDRKKLGNVQMSDKLKQQVLDELKHRRGGTCCWPMKDAYMDLFRMLGKTDGSCWRETLKKERDNRMHHP</sequence>
<gene>
    <name evidence="2" type="ORF">DM02DRAFT_629581</name>
</gene>
<dbReference type="EMBL" id="KZ805397">
    <property type="protein sequence ID" value="PVH99182.1"/>
    <property type="molecule type" value="Genomic_DNA"/>
</dbReference>
<evidence type="ECO:0000313" key="3">
    <source>
        <dbReference type="Proteomes" id="UP000244855"/>
    </source>
</evidence>
<accession>A0A2V1DLW9</accession>
<keyword evidence="3" id="KW-1185">Reference proteome</keyword>
<feature type="compositionally biased region" description="Pro residues" evidence="1">
    <location>
        <begin position="24"/>
        <end position="35"/>
    </location>
</feature>